<reference evidence="1 2" key="1">
    <citation type="submission" date="2019-01" db="EMBL/GenBank/DDBJ databases">
        <authorList>
            <person name="Chen W.-M."/>
        </authorList>
    </citation>
    <scope>NUCLEOTIDE SEQUENCE [LARGE SCALE GENOMIC DNA]</scope>
    <source>
        <strain evidence="1 2">KYPY4</strain>
    </source>
</reference>
<evidence type="ECO:0000313" key="1">
    <source>
        <dbReference type="EMBL" id="RVU49326.1"/>
    </source>
</evidence>
<dbReference type="PANTHER" id="PTHR38474:SF1">
    <property type="entry name" value="SLR0299 PROTEIN"/>
    <property type="match status" value="1"/>
</dbReference>
<organism evidence="1 2">
    <name type="scientific">Rubrivivax rivuli</name>
    <dbReference type="NCBI Taxonomy" id="1862385"/>
    <lineage>
        <taxon>Bacteria</taxon>
        <taxon>Pseudomonadati</taxon>
        <taxon>Pseudomonadota</taxon>
        <taxon>Betaproteobacteria</taxon>
        <taxon>Burkholderiales</taxon>
        <taxon>Sphaerotilaceae</taxon>
        <taxon>Rubrivivax</taxon>
    </lineage>
</organism>
<dbReference type="InterPro" id="IPR023213">
    <property type="entry name" value="CAT-like_dom_sf"/>
</dbReference>
<dbReference type="SMART" id="SM01059">
    <property type="entry name" value="CAT"/>
    <property type="match status" value="1"/>
</dbReference>
<dbReference type="SUPFAM" id="SSF52777">
    <property type="entry name" value="CoA-dependent acyltransferases"/>
    <property type="match status" value="1"/>
</dbReference>
<proteinExistence type="predicted"/>
<dbReference type="InterPro" id="IPR001707">
    <property type="entry name" value="Cmp_AcTrfase"/>
</dbReference>
<evidence type="ECO:0008006" key="3">
    <source>
        <dbReference type="Google" id="ProtNLM"/>
    </source>
</evidence>
<dbReference type="Gene3D" id="3.30.559.10">
    <property type="entry name" value="Chloramphenicol acetyltransferase-like domain"/>
    <property type="match status" value="1"/>
</dbReference>
<protein>
    <recommendedName>
        <fullName evidence="3">Chloramphenicol acetyltransferase</fullName>
    </recommendedName>
</protein>
<dbReference type="RefSeq" id="WP_128226963.1">
    <property type="nucleotide sequence ID" value="NZ_SACR01000001.1"/>
</dbReference>
<dbReference type="GO" id="GO:0008811">
    <property type="term" value="F:chloramphenicol O-acetyltransferase activity"/>
    <property type="evidence" value="ECO:0007669"/>
    <property type="project" value="InterPro"/>
</dbReference>
<gene>
    <name evidence="1" type="ORF">EOE66_01770</name>
</gene>
<dbReference type="PANTHER" id="PTHR38474">
    <property type="entry name" value="SLR0299 PROTEIN"/>
    <property type="match status" value="1"/>
</dbReference>
<dbReference type="AlphaFoldDB" id="A0A437RRA0"/>
<sequence>MATYLNTATWARREAFEFFRGFDQPGFNVCVRVDAAPMKAAVAARGQSFSLACLFIALRLANLHEPFRYRLEEDGRVRVYEAVHGSSTVLREDESFGFSYLDHTPDWASFHTQGQAAVAAARARATMADAREADAGLLYFTTLPWLHFTSFAHARTSGQERGIPKIAFGRALAEGPHLWLPLSVEVHHALMDGLHVGRYVQAFEAALSAPEAWLA</sequence>
<evidence type="ECO:0000313" key="2">
    <source>
        <dbReference type="Proteomes" id="UP000285575"/>
    </source>
</evidence>
<accession>A0A437RRA0</accession>
<dbReference type="Proteomes" id="UP000285575">
    <property type="component" value="Unassembled WGS sequence"/>
</dbReference>
<name>A0A437RRA0_9BURK</name>
<comment type="caution">
    <text evidence="1">The sequence shown here is derived from an EMBL/GenBank/DDBJ whole genome shotgun (WGS) entry which is preliminary data.</text>
</comment>
<dbReference type="EMBL" id="SACR01000001">
    <property type="protein sequence ID" value="RVU49326.1"/>
    <property type="molecule type" value="Genomic_DNA"/>
</dbReference>
<dbReference type="OrthoDB" id="9801766at2"/>
<dbReference type="Pfam" id="PF00302">
    <property type="entry name" value="CAT"/>
    <property type="match status" value="1"/>
</dbReference>
<keyword evidence="2" id="KW-1185">Reference proteome</keyword>